<keyword evidence="2" id="KW-0812">Transmembrane</keyword>
<name>A0ABD3N5C4_9STRA</name>
<gene>
    <name evidence="3" type="ORF">ACHAWO_013210</name>
</gene>
<protein>
    <submittedName>
        <fullName evidence="3">Uncharacterized protein</fullName>
    </submittedName>
</protein>
<dbReference type="Proteomes" id="UP001530400">
    <property type="component" value="Unassembled WGS sequence"/>
</dbReference>
<accession>A0ABD3N5C4</accession>
<keyword evidence="2" id="KW-1133">Transmembrane helix</keyword>
<feature type="region of interest" description="Disordered" evidence="1">
    <location>
        <begin position="248"/>
        <end position="305"/>
    </location>
</feature>
<organism evidence="3 4">
    <name type="scientific">Cyclotella atomus</name>
    <dbReference type="NCBI Taxonomy" id="382360"/>
    <lineage>
        <taxon>Eukaryota</taxon>
        <taxon>Sar</taxon>
        <taxon>Stramenopiles</taxon>
        <taxon>Ochrophyta</taxon>
        <taxon>Bacillariophyta</taxon>
        <taxon>Coscinodiscophyceae</taxon>
        <taxon>Thalassiosirophycidae</taxon>
        <taxon>Stephanodiscales</taxon>
        <taxon>Stephanodiscaceae</taxon>
        <taxon>Cyclotella</taxon>
    </lineage>
</organism>
<comment type="caution">
    <text evidence="3">The sequence shown here is derived from an EMBL/GenBank/DDBJ whole genome shotgun (WGS) entry which is preliminary data.</text>
</comment>
<proteinExistence type="predicted"/>
<feature type="transmembrane region" description="Helical" evidence="2">
    <location>
        <begin position="447"/>
        <end position="466"/>
    </location>
</feature>
<feature type="compositionally biased region" description="Polar residues" evidence="1">
    <location>
        <begin position="248"/>
        <end position="259"/>
    </location>
</feature>
<evidence type="ECO:0000256" key="2">
    <source>
        <dbReference type="SAM" id="Phobius"/>
    </source>
</evidence>
<feature type="compositionally biased region" description="Low complexity" evidence="1">
    <location>
        <begin position="387"/>
        <end position="398"/>
    </location>
</feature>
<dbReference type="AlphaFoldDB" id="A0ABD3N5C4"/>
<sequence length="569" mass="59330">MKLIANPSPSTYINHEEFVQLISPLKITSNVPVTIQRVTNLPYLDGANIVVSSDCTSDETTFIPKVNIDGDSVAIEAKPSLGWLESVWFQAFWSTNDCDERNLQIATEPSADKAELATIDSYCGLDWMDAYNNCLLACPTGDIDCVSLGVEYKCHQFTTCYGRIESGAFNGLDGGSSTNGTVSGSTASPVEITSTILSGGAGESTVGATRPARVSTGVASFSTESSENMTLTGDNWSTQATILGTVSSGNETLSTSPPKTVSTLGSGSGSDSDVLPTVGASQISQTSVGNETEAPSLPSNADGLNDTGVVTVTSPTETQTSVVSNNQSSMITTTKNAADDSITTQAITTSSGATTEAVSSTAVSSVTTSSDATTPATTEAISSTVASTAAATESSEVTPGQTPTVKPTTLPPNYYNYNYPSISPAGSFEPTTSTYTPTYLPTSDARAYGLVVTTIALVALLMFFGFDVKIAVAGVAVIASLPFIQTTPNTIQSTGVESSQMCRYHVDVLISTCQTVHVDAPSVRLVNVDIEDMMSFNEGGCNREYNAKIVSQVEKLVLGDDTKTIETMC</sequence>
<keyword evidence="2" id="KW-0472">Membrane</keyword>
<dbReference type="EMBL" id="JALLPJ020001295">
    <property type="protein sequence ID" value="KAL3771032.1"/>
    <property type="molecule type" value="Genomic_DNA"/>
</dbReference>
<evidence type="ECO:0000313" key="3">
    <source>
        <dbReference type="EMBL" id="KAL3771032.1"/>
    </source>
</evidence>
<evidence type="ECO:0000256" key="1">
    <source>
        <dbReference type="SAM" id="MobiDB-lite"/>
    </source>
</evidence>
<keyword evidence="4" id="KW-1185">Reference proteome</keyword>
<evidence type="ECO:0000313" key="4">
    <source>
        <dbReference type="Proteomes" id="UP001530400"/>
    </source>
</evidence>
<feature type="compositionally biased region" description="Polar residues" evidence="1">
    <location>
        <begin position="279"/>
        <end position="290"/>
    </location>
</feature>
<feature type="compositionally biased region" description="Low complexity" evidence="1">
    <location>
        <begin position="260"/>
        <end position="275"/>
    </location>
</feature>
<reference evidence="3 4" key="1">
    <citation type="submission" date="2024-10" db="EMBL/GenBank/DDBJ databases">
        <title>Updated reference genomes for cyclostephanoid diatoms.</title>
        <authorList>
            <person name="Roberts W.R."/>
            <person name="Alverson A.J."/>
        </authorList>
    </citation>
    <scope>NUCLEOTIDE SEQUENCE [LARGE SCALE GENOMIC DNA]</scope>
    <source>
        <strain evidence="3 4">AJA010-31</strain>
    </source>
</reference>
<feature type="region of interest" description="Disordered" evidence="1">
    <location>
        <begin position="387"/>
        <end position="409"/>
    </location>
</feature>